<dbReference type="Proteomes" id="UP000675554">
    <property type="component" value="Unassembled WGS sequence"/>
</dbReference>
<sequence length="111" mass="11901">MSGQQTNYGLSLRASTTDASAWKKFAGTSTANAPKLYVTHSPYNAAYAIPKPTPEPPVLRNRDGNVKITATNLSAESWSPSNYYLAYRAYNAETGAAVVQQRAANLSTTIA</sequence>
<feature type="non-terminal residue" evidence="1">
    <location>
        <position position="111"/>
    </location>
</feature>
<evidence type="ECO:0000313" key="1">
    <source>
        <dbReference type="EMBL" id="MBR7679105.1"/>
    </source>
</evidence>
<reference evidence="1" key="1">
    <citation type="submission" date="2021-04" db="EMBL/GenBank/DDBJ databases">
        <title>Sequencing of actinobacteria type strains.</title>
        <authorList>
            <person name="Nguyen G.-S."/>
            <person name="Wentzel A."/>
        </authorList>
    </citation>
    <scope>NUCLEOTIDE SEQUENCE</scope>
    <source>
        <strain evidence="1">DSM 42095</strain>
    </source>
</reference>
<name>A0A8T4J567_9ACTN</name>
<organism evidence="1 2">
    <name type="scientific">Streptomyces daliensis</name>
    <dbReference type="NCBI Taxonomy" id="299421"/>
    <lineage>
        <taxon>Bacteria</taxon>
        <taxon>Bacillati</taxon>
        <taxon>Actinomycetota</taxon>
        <taxon>Actinomycetes</taxon>
        <taxon>Kitasatosporales</taxon>
        <taxon>Streptomycetaceae</taxon>
        <taxon>Streptomyces</taxon>
    </lineage>
</organism>
<dbReference type="EMBL" id="JAGSMN010002271">
    <property type="protein sequence ID" value="MBR7679105.1"/>
    <property type="molecule type" value="Genomic_DNA"/>
</dbReference>
<comment type="caution">
    <text evidence="1">The sequence shown here is derived from an EMBL/GenBank/DDBJ whole genome shotgun (WGS) entry which is preliminary data.</text>
</comment>
<evidence type="ECO:0000313" key="2">
    <source>
        <dbReference type="Proteomes" id="UP000675554"/>
    </source>
</evidence>
<keyword evidence="2" id="KW-1185">Reference proteome</keyword>
<protein>
    <submittedName>
        <fullName evidence="1">Uncharacterized protein</fullName>
    </submittedName>
</protein>
<gene>
    <name evidence="1" type="ORF">KDA82_40475</name>
</gene>
<dbReference type="AlphaFoldDB" id="A0A8T4J567"/>
<proteinExistence type="predicted"/>
<accession>A0A8T4J567</accession>